<accession>A0A0C5PRH4</accession>
<keyword evidence="10 13" id="KW-0496">Mitochondrion</keyword>
<dbReference type="PANTHER" id="PTHR13722">
    <property type="entry name" value="ATP SYNTHASE PROTEIN 8"/>
    <property type="match status" value="1"/>
</dbReference>
<keyword evidence="8" id="KW-0007">Acetylation</keyword>
<protein>
    <recommendedName>
        <fullName evidence="13">ATP synthase complex subunit 8</fullName>
    </recommendedName>
</protein>
<dbReference type="GO" id="GO:0031966">
    <property type="term" value="C:mitochondrial membrane"/>
    <property type="evidence" value="ECO:0007669"/>
    <property type="project" value="UniProtKB-SubCell"/>
</dbReference>
<geneLocation type="mitochondrion" evidence="15"/>
<feature type="transmembrane region" description="Helical" evidence="14">
    <location>
        <begin position="6"/>
        <end position="24"/>
    </location>
</feature>
<dbReference type="EMBL" id="KP405229">
    <property type="protein sequence ID" value="AJQ21467.1"/>
    <property type="molecule type" value="Genomic_DNA"/>
</dbReference>
<name>A0A0C5PRH4_ALCAC</name>
<dbReference type="PANTHER" id="PTHR13722:SF0">
    <property type="entry name" value="ATP SYNTHASE PROTEIN 8"/>
    <property type="match status" value="1"/>
</dbReference>
<keyword evidence="4 13" id="KW-0138">CF(0)</keyword>
<reference evidence="15" key="1">
    <citation type="submission" date="2015-01" db="EMBL/GenBank/DDBJ databases">
        <title>Complete mitochondrial genome of Ussurian moose, Alces alces cameloides.</title>
        <authorList>
            <person name="Liu H."/>
            <person name="Jiang G."/>
        </authorList>
    </citation>
    <scope>NUCLEOTIDE SEQUENCE</scope>
    <source>
        <strain evidence="15">Moose-14-12</strain>
    </source>
</reference>
<dbReference type="Pfam" id="PF00895">
    <property type="entry name" value="ATP-synt_8"/>
    <property type="match status" value="1"/>
</dbReference>
<evidence type="ECO:0000256" key="3">
    <source>
        <dbReference type="ARBA" id="ARBA00022448"/>
    </source>
</evidence>
<keyword evidence="9 13" id="KW-0406">Ion transport</keyword>
<evidence type="ECO:0000256" key="10">
    <source>
        <dbReference type="ARBA" id="ARBA00023128"/>
    </source>
</evidence>
<organism evidence="15">
    <name type="scientific">Alces alces cameloides</name>
    <name type="common">Ussuri moose</name>
    <name type="synonym">Siberian moose</name>
    <dbReference type="NCBI Taxonomy" id="162953"/>
    <lineage>
        <taxon>Eukaryota</taxon>
        <taxon>Metazoa</taxon>
        <taxon>Chordata</taxon>
        <taxon>Craniata</taxon>
        <taxon>Vertebrata</taxon>
        <taxon>Euteleostomi</taxon>
        <taxon>Mammalia</taxon>
        <taxon>Eutheria</taxon>
        <taxon>Laurasiatheria</taxon>
        <taxon>Artiodactyla</taxon>
        <taxon>Ruminantia</taxon>
        <taxon>Pecora</taxon>
        <taxon>Cervidae</taxon>
        <taxon>Odocoileinae</taxon>
        <taxon>Alces</taxon>
    </lineage>
</organism>
<evidence type="ECO:0000256" key="1">
    <source>
        <dbReference type="ARBA" id="ARBA00004304"/>
    </source>
</evidence>
<evidence type="ECO:0000256" key="8">
    <source>
        <dbReference type="ARBA" id="ARBA00022990"/>
    </source>
</evidence>
<dbReference type="InterPro" id="IPR039017">
    <property type="entry name" value="ATP8_mammal"/>
</dbReference>
<evidence type="ECO:0000256" key="7">
    <source>
        <dbReference type="ARBA" id="ARBA00022989"/>
    </source>
</evidence>
<evidence type="ECO:0000256" key="4">
    <source>
        <dbReference type="ARBA" id="ARBA00022547"/>
    </source>
</evidence>
<keyword evidence="12" id="KW-0066">ATP synthesis</keyword>
<dbReference type="AlphaFoldDB" id="A0A0C5PRH4"/>
<evidence type="ECO:0000256" key="14">
    <source>
        <dbReference type="SAM" id="Phobius"/>
    </source>
</evidence>
<evidence type="ECO:0000256" key="12">
    <source>
        <dbReference type="ARBA" id="ARBA00023310"/>
    </source>
</evidence>
<evidence type="ECO:0000256" key="6">
    <source>
        <dbReference type="ARBA" id="ARBA00022781"/>
    </source>
</evidence>
<dbReference type="GO" id="GO:0015986">
    <property type="term" value="P:proton motive force-driven ATP synthesis"/>
    <property type="evidence" value="ECO:0007669"/>
    <property type="project" value="InterPro"/>
</dbReference>
<keyword evidence="5 13" id="KW-0812">Transmembrane</keyword>
<evidence type="ECO:0000256" key="11">
    <source>
        <dbReference type="ARBA" id="ARBA00023136"/>
    </source>
</evidence>
<keyword evidence="3 13" id="KW-0813">Transport</keyword>
<sequence length="66" mass="8004">MPQLDTSTWLMMIMSMFLALFIIFQMKVSKHNFHFNPEPTLTKMQKQNNPWEMKWTKIYLPLSLPQ</sequence>
<evidence type="ECO:0000256" key="2">
    <source>
        <dbReference type="ARBA" id="ARBA00008892"/>
    </source>
</evidence>
<evidence type="ECO:0000256" key="9">
    <source>
        <dbReference type="ARBA" id="ARBA00023065"/>
    </source>
</evidence>
<proteinExistence type="inferred from homology"/>
<dbReference type="GO" id="GO:0045259">
    <property type="term" value="C:proton-transporting ATP synthase complex"/>
    <property type="evidence" value="ECO:0007669"/>
    <property type="project" value="UniProtKB-KW"/>
</dbReference>
<evidence type="ECO:0000256" key="5">
    <source>
        <dbReference type="ARBA" id="ARBA00022692"/>
    </source>
</evidence>
<comment type="similarity">
    <text evidence="2 13">Belongs to the ATPase protein 8 family.</text>
</comment>
<dbReference type="GO" id="GO:0015078">
    <property type="term" value="F:proton transmembrane transporter activity"/>
    <property type="evidence" value="ECO:0007669"/>
    <property type="project" value="InterPro"/>
</dbReference>
<keyword evidence="6 13" id="KW-0375">Hydrogen ion transport</keyword>
<comment type="subcellular location">
    <subcellularLocation>
        <location evidence="1 13">Mitochondrion membrane</location>
        <topology evidence="1 13">Single-pass membrane protein</topology>
    </subcellularLocation>
</comment>
<dbReference type="InterPro" id="IPR001421">
    <property type="entry name" value="ATP8_metazoa"/>
</dbReference>
<evidence type="ECO:0000256" key="13">
    <source>
        <dbReference type="RuleBase" id="RU003661"/>
    </source>
</evidence>
<gene>
    <name evidence="15" type="primary">ATP8</name>
</gene>
<keyword evidence="11 14" id="KW-0472">Membrane</keyword>
<evidence type="ECO:0000313" key="15">
    <source>
        <dbReference type="EMBL" id="AJQ21467.1"/>
    </source>
</evidence>
<keyword evidence="7 14" id="KW-1133">Transmembrane helix</keyword>